<feature type="region of interest" description="Disordered" evidence="1">
    <location>
        <begin position="113"/>
        <end position="145"/>
    </location>
</feature>
<evidence type="ECO:0000256" key="1">
    <source>
        <dbReference type="SAM" id="MobiDB-lite"/>
    </source>
</evidence>
<name>A0A1H0LXR1_9GAMM</name>
<proteinExistence type="predicted"/>
<dbReference type="EMBL" id="FNIV01000010">
    <property type="protein sequence ID" value="SDO72894.1"/>
    <property type="molecule type" value="Genomic_DNA"/>
</dbReference>
<feature type="compositionally biased region" description="Low complexity" evidence="1">
    <location>
        <begin position="122"/>
        <end position="138"/>
    </location>
</feature>
<organism evidence="2 3">
    <name type="scientific">Halomonas shengliensis</name>
    <dbReference type="NCBI Taxonomy" id="419597"/>
    <lineage>
        <taxon>Bacteria</taxon>
        <taxon>Pseudomonadati</taxon>
        <taxon>Pseudomonadota</taxon>
        <taxon>Gammaproteobacteria</taxon>
        <taxon>Oceanospirillales</taxon>
        <taxon>Halomonadaceae</taxon>
        <taxon>Halomonas</taxon>
    </lineage>
</organism>
<dbReference type="STRING" id="419597.SAMN04487957_110145"/>
<dbReference type="Pfam" id="PF16459">
    <property type="entry name" value="Phage_TAC_13"/>
    <property type="match status" value="1"/>
</dbReference>
<gene>
    <name evidence="2" type="ORF">SAMN04487957_110145</name>
</gene>
<reference evidence="3" key="1">
    <citation type="submission" date="2016-10" db="EMBL/GenBank/DDBJ databases">
        <authorList>
            <person name="Varghese N."/>
            <person name="Submissions S."/>
        </authorList>
    </citation>
    <scope>NUCLEOTIDE SEQUENCE [LARGE SCALE GENOMIC DNA]</scope>
    <source>
        <strain evidence="3">CGMCC 1.6444</strain>
    </source>
</reference>
<dbReference type="InterPro" id="IPR024410">
    <property type="entry name" value="Phage_TAC_12"/>
</dbReference>
<accession>A0A1H0LXR1</accession>
<protein>
    <submittedName>
        <fullName evidence="2">Phage tail assembly chaperone, TAC</fullName>
    </submittedName>
</protein>
<dbReference type="Proteomes" id="UP000199075">
    <property type="component" value="Unassembled WGS sequence"/>
</dbReference>
<evidence type="ECO:0000313" key="3">
    <source>
        <dbReference type="Proteomes" id="UP000199075"/>
    </source>
</evidence>
<keyword evidence="3" id="KW-1185">Reference proteome</keyword>
<dbReference type="RefSeq" id="WP_089680386.1">
    <property type="nucleotide sequence ID" value="NZ_FNIV01000010.1"/>
</dbReference>
<sequence length="145" mass="15317">MADLSLDTLRTQGAFTGAPVKREVRWRVDDEEYTATVHVRRLSYQAALYDAQAASGQVDSIAGRIAASICDAQGKAVFTPQDITGEADPERGALHRNLTLALLAVIGEVNGLGKKRSRSAKGKSSGTSSSSTASAGALSRKRKRA</sequence>
<dbReference type="OrthoDB" id="6169491at2"/>
<dbReference type="AlphaFoldDB" id="A0A1H0LXR1"/>
<evidence type="ECO:0000313" key="2">
    <source>
        <dbReference type="EMBL" id="SDO72894.1"/>
    </source>
</evidence>